<organism evidence="1">
    <name type="scientific">uncultured Caudovirales phage</name>
    <dbReference type="NCBI Taxonomy" id="2100421"/>
    <lineage>
        <taxon>Viruses</taxon>
        <taxon>Duplodnaviria</taxon>
        <taxon>Heunggongvirae</taxon>
        <taxon>Uroviricota</taxon>
        <taxon>Caudoviricetes</taxon>
        <taxon>Peduoviridae</taxon>
        <taxon>Maltschvirus</taxon>
        <taxon>Maltschvirus maltsch</taxon>
    </lineage>
</organism>
<reference evidence="1" key="1">
    <citation type="submission" date="2020-04" db="EMBL/GenBank/DDBJ databases">
        <authorList>
            <person name="Chiriac C."/>
            <person name="Salcher M."/>
            <person name="Ghai R."/>
            <person name="Kavagutti S V."/>
        </authorList>
    </citation>
    <scope>NUCLEOTIDE SEQUENCE</scope>
</reference>
<gene>
    <name evidence="1" type="ORF">UFOVP853_2</name>
</gene>
<protein>
    <submittedName>
        <fullName evidence="1">Uncharacterized protein</fullName>
    </submittedName>
</protein>
<evidence type="ECO:0000313" key="1">
    <source>
        <dbReference type="EMBL" id="CAB4165905.1"/>
    </source>
</evidence>
<dbReference type="EMBL" id="LR796791">
    <property type="protein sequence ID" value="CAB4165905.1"/>
    <property type="molecule type" value="Genomic_DNA"/>
</dbReference>
<name>A0A6J5P9Y2_9CAUD</name>
<sequence>MMTATLHPNGPLRVEIGSSGSTTWASIYDGSTAVMAPINIMLHSPAEIAAFRALAEALAAQDAVEGCVA</sequence>
<accession>A0A6J5P9Y2</accession>
<proteinExistence type="predicted"/>